<dbReference type="Gene3D" id="3.40.50.150">
    <property type="entry name" value="Vaccinia Virus protein VP39"/>
    <property type="match status" value="1"/>
</dbReference>
<dbReference type="GO" id="GO:0032259">
    <property type="term" value="P:methylation"/>
    <property type="evidence" value="ECO:0007669"/>
    <property type="project" value="UniProtKB-KW"/>
</dbReference>
<dbReference type="PANTHER" id="PTHR43464">
    <property type="entry name" value="METHYLTRANSFERASE"/>
    <property type="match status" value="1"/>
</dbReference>
<evidence type="ECO:0000256" key="1">
    <source>
        <dbReference type="ARBA" id="ARBA00022603"/>
    </source>
</evidence>
<evidence type="ECO:0000256" key="3">
    <source>
        <dbReference type="ARBA" id="ARBA00022691"/>
    </source>
</evidence>
<dbReference type="GO" id="GO:0061542">
    <property type="term" value="F:3-demethylubiquinol 3-O-methyltransferase activity"/>
    <property type="evidence" value="ECO:0007669"/>
    <property type="project" value="UniProtKB-EC"/>
</dbReference>
<accession>A0ABW1A4Q3</accession>
<name>A0ABW1A4Q3_9ACTN</name>
<keyword evidence="2 4" id="KW-0808">Transferase</keyword>
<organism evidence="4 5">
    <name type="scientific">Actinomadura rugatobispora</name>
    <dbReference type="NCBI Taxonomy" id="1994"/>
    <lineage>
        <taxon>Bacteria</taxon>
        <taxon>Bacillati</taxon>
        <taxon>Actinomycetota</taxon>
        <taxon>Actinomycetes</taxon>
        <taxon>Streptosporangiales</taxon>
        <taxon>Thermomonosporaceae</taxon>
        <taxon>Actinomadura</taxon>
    </lineage>
</organism>
<keyword evidence="3" id="KW-0949">S-adenosyl-L-methionine</keyword>
<dbReference type="EC" id="2.1.1.222" evidence="4"/>
<dbReference type="PANTHER" id="PTHR43464:SF19">
    <property type="entry name" value="UBIQUINONE BIOSYNTHESIS O-METHYLTRANSFERASE, MITOCHONDRIAL"/>
    <property type="match status" value="1"/>
</dbReference>
<dbReference type="Pfam" id="PF13489">
    <property type="entry name" value="Methyltransf_23"/>
    <property type="match status" value="1"/>
</dbReference>
<proteinExistence type="predicted"/>
<comment type="caution">
    <text evidence="4">The sequence shown here is derived from an EMBL/GenBank/DDBJ whole genome shotgun (WGS) entry which is preliminary data.</text>
</comment>
<dbReference type="RefSeq" id="WP_378285862.1">
    <property type="nucleotide sequence ID" value="NZ_JBHSON010000050.1"/>
</dbReference>
<evidence type="ECO:0000256" key="2">
    <source>
        <dbReference type="ARBA" id="ARBA00022679"/>
    </source>
</evidence>
<dbReference type="Proteomes" id="UP001596074">
    <property type="component" value="Unassembled WGS sequence"/>
</dbReference>
<dbReference type="SUPFAM" id="SSF53335">
    <property type="entry name" value="S-adenosyl-L-methionine-dependent methyltransferases"/>
    <property type="match status" value="1"/>
</dbReference>
<sequence>MEFITAHLPPPPARVLDAGCGGGELADRLRDAGYEVTAIDIDPEHASPTVRVADICSYDDERFDAIIFSLSLHHMCELDKAIDRASALLAPGGRLIVDEFAHERADAAIADRFYDEPESLERWREHHHELHTGAAMIDAIVRRFAVLSLARVPYLHRYLEDDSLRDVESVLGIQLTAEPRHAGQINRCP</sequence>
<evidence type="ECO:0000313" key="5">
    <source>
        <dbReference type="Proteomes" id="UP001596074"/>
    </source>
</evidence>
<evidence type="ECO:0000313" key="4">
    <source>
        <dbReference type="EMBL" id="MFC5750131.1"/>
    </source>
</evidence>
<dbReference type="EMBL" id="JBHSON010000050">
    <property type="protein sequence ID" value="MFC5750131.1"/>
    <property type="molecule type" value="Genomic_DNA"/>
</dbReference>
<dbReference type="InterPro" id="IPR029063">
    <property type="entry name" value="SAM-dependent_MTases_sf"/>
</dbReference>
<dbReference type="CDD" id="cd02440">
    <property type="entry name" value="AdoMet_MTases"/>
    <property type="match status" value="1"/>
</dbReference>
<reference evidence="5" key="1">
    <citation type="journal article" date="2019" name="Int. J. Syst. Evol. Microbiol.">
        <title>The Global Catalogue of Microorganisms (GCM) 10K type strain sequencing project: providing services to taxonomists for standard genome sequencing and annotation.</title>
        <authorList>
            <consortium name="The Broad Institute Genomics Platform"/>
            <consortium name="The Broad Institute Genome Sequencing Center for Infectious Disease"/>
            <person name="Wu L."/>
            <person name="Ma J."/>
        </authorList>
    </citation>
    <scope>NUCLEOTIDE SEQUENCE [LARGE SCALE GENOMIC DNA]</scope>
    <source>
        <strain evidence="5">KCTC 42087</strain>
    </source>
</reference>
<protein>
    <submittedName>
        <fullName evidence="4">Class I SAM-dependent methyltransferase</fullName>
        <ecNumber evidence="4">2.1.1.222</ecNumber>
        <ecNumber evidence="4">2.1.1.64</ecNumber>
    </submittedName>
</protein>
<dbReference type="GO" id="GO:0102208">
    <property type="term" value="F:2-polyprenyl-6-hydroxyphenol methylase activity"/>
    <property type="evidence" value="ECO:0007669"/>
    <property type="project" value="UniProtKB-EC"/>
</dbReference>
<dbReference type="EC" id="2.1.1.64" evidence="4"/>
<keyword evidence="1 4" id="KW-0489">Methyltransferase</keyword>
<gene>
    <name evidence="4" type="ORF">ACFPZN_31275</name>
</gene>
<keyword evidence="5" id="KW-1185">Reference proteome</keyword>